<feature type="compositionally biased region" description="Basic and acidic residues" evidence="16">
    <location>
        <begin position="786"/>
        <end position="797"/>
    </location>
</feature>
<comment type="catalytic activity">
    <reaction evidence="15">
        <text>L-lysyl(36)-[histone H3] + 3 S-adenosyl-L-methionine = N(6),N(6),N(6)-trimethyl-L-lysyl(36)-[histone H3] + 3 S-adenosyl-L-homocysteine + 3 H(+)</text>
        <dbReference type="Rhea" id="RHEA:60324"/>
        <dbReference type="Rhea" id="RHEA-COMP:9785"/>
        <dbReference type="Rhea" id="RHEA-COMP:15536"/>
        <dbReference type="ChEBI" id="CHEBI:15378"/>
        <dbReference type="ChEBI" id="CHEBI:29969"/>
        <dbReference type="ChEBI" id="CHEBI:57856"/>
        <dbReference type="ChEBI" id="CHEBI:59789"/>
        <dbReference type="ChEBI" id="CHEBI:61961"/>
        <dbReference type="EC" id="2.1.1.359"/>
    </reaction>
</comment>
<dbReference type="InterPro" id="IPR044437">
    <property type="entry name" value="SETD2/Set2_SET"/>
</dbReference>
<dbReference type="InterPro" id="IPR001214">
    <property type="entry name" value="SET_dom"/>
</dbReference>
<feature type="compositionally biased region" description="Polar residues" evidence="16">
    <location>
        <begin position="459"/>
        <end position="486"/>
    </location>
</feature>
<dbReference type="PROSITE" id="PS01159">
    <property type="entry name" value="WW_DOMAIN_1"/>
    <property type="match status" value="1"/>
</dbReference>
<feature type="domain" description="SET" evidence="18">
    <location>
        <begin position="128"/>
        <end position="245"/>
    </location>
</feature>
<feature type="domain" description="Post-SET" evidence="19">
    <location>
        <begin position="252"/>
        <end position="268"/>
    </location>
</feature>
<dbReference type="PROSITE" id="PS51568">
    <property type="entry name" value="SAM_MT43_SET2_1"/>
    <property type="match status" value="1"/>
</dbReference>
<evidence type="ECO:0000256" key="4">
    <source>
        <dbReference type="ARBA" id="ARBA00012178"/>
    </source>
</evidence>
<dbReference type="PROSITE" id="PS50280">
    <property type="entry name" value="SET"/>
    <property type="match status" value="1"/>
</dbReference>
<dbReference type="CDD" id="cd19172">
    <property type="entry name" value="SET_SETD2"/>
    <property type="match status" value="1"/>
</dbReference>
<feature type="region of interest" description="Disordered" evidence="16">
    <location>
        <begin position="708"/>
        <end position="805"/>
    </location>
</feature>
<evidence type="ECO:0000256" key="1">
    <source>
        <dbReference type="ARBA" id="ARBA00003901"/>
    </source>
</evidence>
<evidence type="ECO:0000256" key="15">
    <source>
        <dbReference type="ARBA" id="ARBA00047545"/>
    </source>
</evidence>
<name>A0A060T9H8_BLAAD</name>
<dbReference type="InterPro" id="IPR003616">
    <property type="entry name" value="Post-SET_dom"/>
</dbReference>
<feature type="compositionally biased region" description="Basic and acidic residues" evidence="16">
    <location>
        <begin position="760"/>
        <end position="776"/>
    </location>
</feature>
<dbReference type="SMART" id="SM00508">
    <property type="entry name" value="PostSET"/>
    <property type="match status" value="1"/>
</dbReference>
<dbReference type="EMBL" id="HG937693">
    <property type="protein sequence ID" value="CDP35547.1"/>
    <property type="molecule type" value="Genomic_DNA"/>
</dbReference>
<reference evidence="21" key="1">
    <citation type="submission" date="2014-02" db="EMBL/GenBank/DDBJ databases">
        <authorList>
            <person name="Genoscope - CEA"/>
        </authorList>
    </citation>
    <scope>NUCLEOTIDE SEQUENCE</scope>
    <source>
        <strain evidence="21">LS3</strain>
    </source>
</reference>
<protein>
    <recommendedName>
        <fullName evidence="5">Histone-lysine N-methyltransferase, H3 lysine-36 specific</fullName>
        <ecNumber evidence="4">2.1.1.359</ecNumber>
    </recommendedName>
    <alternativeName>
        <fullName evidence="14">SET domain-containing protein 2</fullName>
    </alternativeName>
</protein>
<dbReference type="GO" id="GO:0140955">
    <property type="term" value="F:histone H3K36 trimethyltransferase activity"/>
    <property type="evidence" value="ECO:0007669"/>
    <property type="project" value="UniProtKB-EC"/>
</dbReference>
<dbReference type="InterPro" id="IPR001202">
    <property type="entry name" value="WW_dom"/>
</dbReference>
<dbReference type="FunFam" id="2.170.270.10:FF:000033">
    <property type="entry name" value="Histone-lysine N-methyltransferase"/>
    <property type="match status" value="1"/>
</dbReference>
<feature type="region of interest" description="Disordered" evidence="16">
    <location>
        <begin position="675"/>
        <end position="696"/>
    </location>
</feature>
<dbReference type="InterPro" id="IPR025788">
    <property type="entry name" value="Set2_fungi"/>
</dbReference>
<dbReference type="InterPro" id="IPR050777">
    <property type="entry name" value="SET2_Histone-Lys_MeTrsfase"/>
</dbReference>
<keyword evidence="8" id="KW-0489">Methyltransferase</keyword>
<dbReference type="InterPro" id="IPR006560">
    <property type="entry name" value="AWS_dom"/>
</dbReference>
<dbReference type="Pfam" id="PF08711">
    <property type="entry name" value="Med26"/>
    <property type="match status" value="1"/>
</dbReference>
<evidence type="ECO:0000256" key="10">
    <source>
        <dbReference type="ARBA" id="ARBA00022691"/>
    </source>
</evidence>
<evidence type="ECO:0000259" key="18">
    <source>
        <dbReference type="PROSITE" id="PS50280"/>
    </source>
</evidence>
<keyword evidence="6" id="KW-0158">Chromosome</keyword>
<accession>A0A060T9H8</accession>
<comment type="function">
    <text evidence="1">Histone methyltransferase that trimethylates histone H3 'Lys-36' forming H3K36me3. Involved in transcription elongation as well as in transcription repression.</text>
</comment>
<dbReference type="GO" id="GO:0005694">
    <property type="term" value="C:chromosome"/>
    <property type="evidence" value="ECO:0007669"/>
    <property type="project" value="UniProtKB-SubCell"/>
</dbReference>
<dbReference type="InterPro" id="IPR013257">
    <property type="entry name" value="SRI"/>
</dbReference>
<dbReference type="PROSITE" id="PS50868">
    <property type="entry name" value="POST_SET"/>
    <property type="match status" value="1"/>
</dbReference>
<evidence type="ECO:0000256" key="13">
    <source>
        <dbReference type="ARBA" id="ARBA00023242"/>
    </source>
</evidence>
<evidence type="ECO:0000256" key="14">
    <source>
        <dbReference type="ARBA" id="ARBA00030091"/>
    </source>
</evidence>
<evidence type="ECO:0000256" key="7">
    <source>
        <dbReference type="ARBA" id="ARBA00022491"/>
    </source>
</evidence>
<organism evidence="21">
    <name type="scientific">Blastobotrys adeninivorans</name>
    <name type="common">Yeast</name>
    <name type="synonym">Arxula adeninivorans</name>
    <dbReference type="NCBI Taxonomy" id="409370"/>
    <lineage>
        <taxon>Eukaryota</taxon>
        <taxon>Fungi</taxon>
        <taxon>Dikarya</taxon>
        <taxon>Ascomycota</taxon>
        <taxon>Saccharomycotina</taxon>
        <taxon>Dipodascomycetes</taxon>
        <taxon>Dipodascales</taxon>
        <taxon>Trichomonascaceae</taxon>
        <taxon>Blastobotrys</taxon>
    </lineage>
</organism>
<dbReference type="InterPro" id="IPR046341">
    <property type="entry name" value="SET_dom_sf"/>
</dbReference>
<dbReference type="InterPro" id="IPR038190">
    <property type="entry name" value="SRI_sf"/>
</dbReference>
<dbReference type="GO" id="GO:0032259">
    <property type="term" value="P:methylation"/>
    <property type="evidence" value="ECO:0007669"/>
    <property type="project" value="UniProtKB-KW"/>
</dbReference>
<dbReference type="Gene3D" id="2.20.70.10">
    <property type="match status" value="1"/>
</dbReference>
<dbReference type="InterPro" id="IPR017923">
    <property type="entry name" value="TFIIS_N"/>
</dbReference>
<dbReference type="PhylomeDB" id="A0A060T9H8"/>
<feature type="compositionally biased region" description="Basic and acidic residues" evidence="16">
    <location>
        <begin position="1"/>
        <end position="14"/>
    </location>
</feature>
<gene>
    <name evidence="21" type="ORF">GNLVRS02_ARAD1C38060g</name>
</gene>
<keyword evidence="13" id="KW-0539">Nucleus</keyword>
<dbReference type="SMART" id="SM00570">
    <property type="entry name" value="AWS"/>
    <property type="match status" value="1"/>
</dbReference>
<evidence type="ECO:0000256" key="3">
    <source>
        <dbReference type="ARBA" id="ARBA00004286"/>
    </source>
</evidence>
<dbReference type="Pfam" id="PF00856">
    <property type="entry name" value="SET"/>
    <property type="match status" value="1"/>
</dbReference>
<dbReference type="Gene3D" id="2.170.270.10">
    <property type="entry name" value="SET domain"/>
    <property type="match status" value="1"/>
</dbReference>
<feature type="domain" description="WW" evidence="17">
    <location>
        <begin position="523"/>
        <end position="556"/>
    </location>
</feature>
<dbReference type="SMART" id="SM00317">
    <property type="entry name" value="SET"/>
    <property type="match status" value="1"/>
</dbReference>
<dbReference type="InterPro" id="IPR036020">
    <property type="entry name" value="WW_dom_sf"/>
</dbReference>
<dbReference type="Gene3D" id="1.10.1740.100">
    <property type="entry name" value="Set2, Rpb1 interacting domain"/>
    <property type="match status" value="1"/>
</dbReference>
<dbReference type="SMART" id="SM00456">
    <property type="entry name" value="WW"/>
    <property type="match status" value="1"/>
</dbReference>
<feature type="compositionally biased region" description="Basic and acidic residues" evidence="16">
    <location>
        <begin position="579"/>
        <end position="591"/>
    </location>
</feature>
<dbReference type="Pfam" id="PF00397">
    <property type="entry name" value="WW"/>
    <property type="match status" value="1"/>
</dbReference>
<evidence type="ECO:0000256" key="12">
    <source>
        <dbReference type="ARBA" id="ARBA00023163"/>
    </source>
</evidence>
<evidence type="ECO:0000256" key="2">
    <source>
        <dbReference type="ARBA" id="ARBA00004123"/>
    </source>
</evidence>
<feature type="compositionally biased region" description="Low complexity" evidence="16">
    <location>
        <begin position="26"/>
        <end position="35"/>
    </location>
</feature>
<feature type="compositionally biased region" description="Basic and acidic residues" evidence="16">
    <location>
        <begin position="553"/>
        <end position="569"/>
    </location>
</feature>
<sequence>MTMKLVEKMEKDSSPEASSPRKKSTSRSTSIDSRPQLFNDRESKTEEAQKTYVTLLECTFTPKSLGGSRQDEIYSCDCREQWDGTVNLACGEDSDCINRLTSVECPGDEKTNCGEACRNQRFQRREYAPVDVIQTDKKGYGMRALEDIPAGTFVYEYIGEVIDEARFQKRMKQYEEQKRPHFYFMMLQKGEFIDATVKGSLARFCNHSCNPNSYVDKWVVRGKLRMGIFTKRHVLKGEEITFDYNVDRYGTQAQKCYCGEPNCIGYLGGKTQTEAASKLPRLLVDGLGLDDSDQRSWITTTAKLRKSKKLKDGEVVDEESVALLPTKPVAEDAVSKVMASLLQCREEWLVNKLIERIYITNDSAVNFRVMRMHGYQIFSLLLRDWKEYDEVTTKILEILGRWPKLTKNKISSSKIEDTVIELSKKSTSPDVRQLASQLLQDWGNLKMAYRIPRRERPSDAQSQSPSQTNANSETNSPNGINGSSNHAVKREEESTPNPPSSKSPPRDLPTGPRSQRSQDNNDKPLPAGWESATSESGRLYYFNRSLNVTSWTRPEDPQKLSKKEKEKAKKKEKKKKKKLQDDEQESGKERTTPGPELLRSQQLQKIIEQANSIRAQMHSSSPPASDSPEQDDVKRTLTKTFARYVPNLVARHEKEIGHEKVKKHSREIVAILVEKETRPGREVVNPRELSDDKKAKIKLFVKSYMDKVLSKHREKHGGVKPRPHDSNGHGRPNTAPVAESPDQGPNDNTSEADTKKRRIPQPDHDNSKRQAIEEKVLPGSANGTGHRADMKTSKLEIDFDDDDGF</sequence>
<feature type="region of interest" description="Disordered" evidence="16">
    <location>
        <begin position="551"/>
        <end position="638"/>
    </location>
</feature>
<evidence type="ECO:0000259" key="17">
    <source>
        <dbReference type="PROSITE" id="PS50020"/>
    </source>
</evidence>
<evidence type="ECO:0000256" key="5">
    <source>
        <dbReference type="ARBA" id="ARBA00018028"/>
    </source>
</evidence>
<dbReference type="AlphaFoldDB" id="A0A060T9H8"/>
<evidence type="ECO:0000256" key="6">
    <source>
        <dbReference type="ARBA" id="ARBA00022454"/>
    </source>
</evidence>
<dbReference type="Pfam" id="PF08236">
    <property type="entry name" value="SRI"/>
    <property type="match status" value="1"/>
</dbReference>
<dbReference type="GO" id="GO:0005634">
    <property type="term" value="C:nucleus"/>
    <property type="evidence" value="ECO:0007669"/>
    <property type="project" value="UniProtKB-SubCell"/>
</dbReference>
<dbReference type="PROSITE" id="PS51215">
    <property type="entry name" value="AWS"/>
    <property type="match status" value="1"/>
</dbReference>
<keyword evidence="11" id="KW-0805">Transcription regulation</keyword>
<comment type="subcellular location">
    <subcellularLocation>
        <location evidence="3">Chromosome</location>
    </subcellularLocation>
    <subcellularLocation>
        <location evidence="2">Nucleus</location>
    </subcellularLocation>
</comment>
<dbReference type="SUPFAM" id="SSF47676">
    <property type="entry name" value="Conserved domain common to transcription factors TFIIS, elongin A, CRSP70"/>
    <property type="match status" value="1"/>
</dbReference>
<dbReference type="PANTHER" id="PTHR22884">
    <property type="entry name" value="SET DOMAIN PROTEINS"/>
    <property type="match status" value="1"/>
</dbReference>
<dbReference type="PROSITE" id="PS50020">
    <property type="entry name" value="WW_DOMAIN_2"/>
    <property type="match status" value="1"/>
</dbReference>
<dbReference type="CDD" id="cd00201">
    <property type="entry name" value="WW"/>
    <property type="match status" value="1"/>
</dbReference>
<evidence type="ECO:0000259" key="20">
    <source>
        <dbReference type="PROSITE" id="PS51215"/>
    </source>
</evidence>
<dbReference type="SUPFAM" id="SSF82199">
    <property type="entry name" value="SET domain"/>
    <property type="match status" value="1"/>
</dbReference>
<evidence type="ECO:0000256" key="16">
    <source>
        <dbReference type="SAM" id="MobiDB-lite"/>
    </source>
</evidence>
<keyword evidence="7" id="KW-0678">Repressor</keyword>
<keyword evidence="12" id="KW-0804">Transcription</keyword>
<dbReference type="InterPro" id="IPR035441">
    <property type="entry name" value="TFIIS/LEDGF_dom_sf"/>
</dbReference>
<feature type="region of interest" description="Disordered" evidence="16">
    <location>
        <begin position="454"/>
        <end position="531"/>
    </location>
</feature>
<keyword evidence="10" id="KW-0949">S-adenosyl-L-methionine</keyword>
<dbReference type="SUPFAM" id="SSF51045">
    <property type="entry name" value="WW domain"/>
    <property type="match status" value="1"/>
</dbReference>
<evidence type="ECO:0000256" key="8">
    <source>
        <dbReference type="ARBA" id="ARBA00022603"/>
    </source>
</evidence>
<feature type="compositionally biased region" description="Basic and acidic residues" evidence="16">
    <location>
        <begin position="675"/>
        <end position="694"/>
    </location>
</feature>
<dbReference type="GO" id="GO:0006355">
    <property type="term" value="P:regulation of DNA-templated transcription"/>
    <property type="evidence" value="ECO:0007669"/>
    <property type="project" value="InterPro"/>
</dbReference>
<evidence type="ECO:0000256" key="11">
    <source>
        <dbReference type="ARBA" id="ARBA00023015"/>
    </source>
</evidence>
<feature type="compositionally biased region" description="Polar residues" evidence="16">
    <location>
        <begin position="599"/>
        <end position="624"/>
    </location>
</feature>
<feature type="domain" description="AWS" evidence="20">
    <location>
        <begin position="71"/>
        <end position="126"/>
    </location>
</feature>
<proteinExistence type="predicted"/>
<evidence type="ECO:0000259" key="19">
    <source>
        <dbReference type="PROSITE" id="PS50868"/>
    </source>
</evidence>
<dbReference type="EC" id="2.1.1.359" evidence="4"/>
<feature type="compositionally biased region" description="Basic residues" evidence="16">
    <location>
        <begin position="712"/>
        <end position="721"/>
    </location>
</feature>
<dbReference type="Pfam" id="PF17907">
    <property type="entry name" value="AWS"/>
    <property type="match status" value="1"/>
</dbReference>
<reference evidence="21" key="2">
    <citation type="submission" date="2014-06" db="EMBL/GenBank/DDBJ databases">
        <title>The complete genome of Blastobotrys (Arxula) adeninivorans LS3 - a yeast of biotechnological interest.</title>
        <authorList>
            <person name="Kunze G."/>
            <person name="Gaillardin C."/>
            <person name="Czernicka M."/>
            <person name="Durrens P."/>
            <person name="Martin T."/>
            <person name="Boer E."/>
            <person name="Gabaldon T."/>
            <person name="Cruz J."/>
            <person name="Talla E."/>
            <person name="Marck C."/>
            <person name="Goffeau A."/>
            <person name="Barbe V."/>
            <person name="Baret P."/>
            <person name="Baronian K."/>
            <person name="Beier S."/>
            <person name="Bleykasten C."/>
            <person name="Bode R."/>
            <person name="Casaregola S."/>
            <person name="Despons L."/>
            <person name="Fairhead C."/>
            <person name="Giersberg M."/>
            <person name="Gierski P."/>
            <person name="Hahnel U."/>
            <person name="Hartmann A."/>
            <person name="Jankowska D."/>
            <person name="Jubin C."/>
            <person name="Jung P."/>
            <person name="Lafontaine I."/>
            <person name="Leh-Louis V."/>
            <person name="Lemaire M."/>
            <person name="Marcet-Houben M."/>
            <person name="Mascher M."/>
            <person name="Morel G."/>
            <person name="Richard G.-F."/>
            <person name="Riechen J."/>
            <person name="Sacerdot C."/>
            <person name="Sarkar A."/>
            <person name="Savel G."/>
            <person name="Schacherer J."/>
            <person name="Sherman D."/>
            <person name="Straub M.-L."/>
            <person name="Stein N."/>
            <person name="Thierry A."/>
            <person name="Trautwein-Schult A."/>
            <person name="Westhof E."/>
            <person name="Worch S."/>
            <person name="Dujon B."/>
            <person name="Souciet J.-L."/>
            <person name="Wincker P."/>
            <person name="Scholz U."/>
            <person name="Neuveglise N."/>
        </authorList>
    </citation>
    <scope>NUCLEOTIDE SEQUENCE</scope>
    <source>
        <strain evidence="21">LS3</strain>
    </source>
</reference>
<evidence type="ECO:0000313" key="21">
    <source>
        <dbReference type="EMBL" id="CDP35547.1"/>
    </source>
</evidence>
<feature type="region of interest" description="Disordered" evidence="16">
    <location>
        <begin position="1"/>
        <end position="45"/>
    </location>
</feature>
<evidence type="ECO:0000256" key="9">
    <source>
        <dbReference type="ARBA" id="ARBA00022679"/>
    </source>
</evidence>
<keyword evidence="9" id="KW-0808">Transferase</keyword>